<evidence type="ECO:0000313" key="1">
    <source>
        <dbReference type="EMBL" id="CAK5036452.1"/>
    </source>
</evidence>
<protein>
    <submittedName>
        <fullName evidence="1">Uncharacterized protein</fullName>
    </submittedName>
</protein>
<gene>
    <name evidence="1" type="ORF">MENTE1834_LOCUS9034</name>
</gene>
<dbReference type="EMBL" id="CAVMJV010000008">
    <property type="protein sequence ID" value="CAK5036452.1"/>
    <property type="molecule type" value="Genomic_DNA"/>
</dbReference>
<reference evidence="1" key="1">
    <citation type="submission" date="2023-11" db="EMBL/GenBank/DDBJ databases">
        <authorList>
            <person name="Poullet M."/>
        </authorList>
    </citation>
    <scope>NUCLEOTIDE SEQUENCE</scope>
    <source>
        <strain evidence="1">E1834</strain>
    </source>
</reference>
<dbReference type="Proteomes" id="UP001497535">
    <property type="component" value="Unassembled WGS sequence"/>
</dbReference>
<proteinExistence type="predicted"/>
<sequence>MDCWLFFTLFISLYLGTPRYTASPMCCRAITSLKLSNPRRCGMVRFSSSRFNEPYHGVSDLIILNEVITRQYIGLLPLLFLSNSI</sequence>
<evidence type="ECO:0000313" key="2">
    <source>
        <dbReference type="Proteomes" id="UP001497535"/>
    </source>
</evidence>
<organism evidence="1 2">
    <name type="scientific">Meloidogyne enterolobii</name>
    <name type="common">Root-knot nematode worm</name>
    <name type="synonym">Meloidogyne mayaguensis</name>
    <dbReference type="NCBI Taxonomy" id="390850"/>
    <lineage>
        <taxon>Eukaryota</taxon>
        <taxon>Metazoa</taxon>
        <taxon>Ecdysozoa</taxon>
        <taxon>Nematoda</taxon>
        <taxon>Chromadorea</taxon>
        <taxon>Rhabditida</taxon>
        <taxon>Tylenchina</taxon>
        <taxon>Tylenchomorpha</taxon>
        <taxon>Tylenchoidea</taxon>
        <taxon>Meloidogynidae</taxon>
        <taxon>Meloidogyninae</taxon>
        <taxon>Meloidogyne</taxon>
    </lineage>
</organism>
<name>A0ACB0Y8Z4_MELEN</name>
<keyword evidence="2" id="KW-1185">Reference proteome</keyword>
<comment type="caution">
    <text evidence="1">The sequence shown here is derived from an EMBL/GenBank/DDBJ whole genome shotgun (WGS) entry which is preliminary data.</text>
</comment>
<accession>A0ACB0Y8Z4</accession>